<dbReference type="GO" id="GO:0031177">
    <property type="term" value="F:phosphopantetheine binding"/>
    <property type="evidence" value="ECO:0007669"/>
    <property type="project" value="InterPro"/>
</dbReference>
<dbReference type="AlphaFoldDB" id="A0A9W4E7K9"/>
<dbReference type="InterPro" id="IPR000873">
    <property type="entry name" value="AMP-dep_synth/lig_dom"/>
</dbReference>
<comment type="caution">
    <text evidence="7">The sequence shown here is derived from an EMBL/GenBank/DDBJ whole genome shotgun (WGS) entry which is preliminary data.</text>
</comment>
<evidence type="ECO:0000313" key="7">
    <source>
        <dbReference type="EMBL" id="CAG7613219.1"/>
    </source>
</evidence>
<keyword evidence="3" id="KW-0596">Phosphopantetheine</keyword>
<dbReference type="Gene3D" id="3.30.300.30">
    <property type="match status" value="1"/>
</dbReference>
<dbReference type="GO" id="GO:0006633">
    <property type="term" value="P:fatty acid biosynthetic process"/>
    <property type="evidence" value="ECO:0007669"/>
    <property type="project" value="TreeGrafter"/>
</dbReference>
<keyword evidence="8" id="KW-1185">Reference proteome</keyword>
<dbReference type="InterPro" id="IPR045851">
    <property type="entry name" value="AMP-bd_C_sf"/>
</dbReference>
<evidence type="ECO:0000259" key="6">
    <source>
        <dbReference type="PROSITE" id="PS50075"/>
    </source>
</evidence>
<dbReference type="EMBL" id="CAJVAX010000002">
    <property type="protein sequence ID" value="CAG7613219.1"/>
    <property type="molecule type" value="Genomic_DNA"/>
</dbReference>
<dbReference type="GO" id="GO:0005886">
    <property type="term" value="C:plasma membrane"/>
    <property type="evidence" value="ECO:0007669"/>
    <property type="project" value="TreeGrafter"/>
</dbReference>
<accession>A0A9W4E7K9</accession>
<dbReference type="Gene3D" id="3.40.50.12780">
    <property type="entry name" value="N-terminal domain of ligase-like"/>
    <property type="match status" value="1"/>
</dbReference>
<dbReference type="Gene3D" id="1.10.1200.10">
    <property type="entry name" value="ACP-like"/>
    <property type="match status" value="1"/>
</dbReference>
<evidence type="ECO:0000256" key="5">
    <source>
        <dbReference type="SAM" id="MobiDB-lite"/>
    </source>
</evidence>
<feature type="region of interest" description="Disordered" evidence="5">
    <location>
        <begin position="931"/>
        <end position="950"/>
    </location>
</feature>
<dbReference type="InterPro" id="IPR020806">
    <property type="entry name" value="PKS_PP-bd"/>
</dbReference>
<dbReference type="InterPro" id="IPR042099">
    <property type="entry name" value="ANL_N_sf"/>
</dbReference>
<dbReference type="Pfam" id="PF00550">
    <property type="entry name" value="PP-binding"/>
    <property type="match status" value="1"/>
</dbReference>
<dbReference type="SUPFAM" id="SSF56801">
    <property type="entry name" value="Acetyl-CoA synthetase-like"/>
    <property type="match status" value="1"/>
</dbReference>
<dbReference type="Gene3D" id="3.40.50.1820">
    <property type="entry name" value="alpha/beta hydrolase"/>
    <property type="match status" value="1"/>
</dbReference>
<sequence length="950" mass="102870">MGMNDRPPAGEARNVGQLLLRAAARYPESGLYYRGTGSSAEFRRSSYPELLDQALRLLSGLRGLGLRPRDRVLLLMDDAEAFLPGFWACVLGGFVPCPLPPAAGNVEQAAAHHRHVHRLLGGPLLVTGERLAAEVPQVPGLTVATVEALADHDRASDVYEAEPEDLAVLMLTSGSTGQAKAVMLTHANLLASMRAKNGFHELGASDTVLNWVGFDHVAALLECHLLPLSTGSSQLHVPSSHILDEPLEFLRLISRHHVTVTFTPNFLLGLVNSARHRMPAGEALDLSRLRHIVSGGEAVPYTTGTAFLERFAPFGLRRDVLWPAFGMTETCAGSIYSLGFPDADAGQEFASVGLPVAALDVRVADAQDRALPDGRAGEVQLRGPMITPGYYHNEEATSSSRTADGWFRTGDIGRLRDGRLTLVGRSKDNIIVNGVNYFSHEIETALEELDHVTPSFVAAFPTRPEGSDTEQLVVAFHPRTRPGDDTALYDAMTAVRAAVVMHWGFRPALVLPLAREEFVKNSLGKISRAKLRARLEAGEFDDVTRATVEVIRQHMGDYSPPRTDNERALVRIYGETLDVSPSSVSATANFFDLGGTSLDLLRLRGSITQRLNVPGLQTIDLLNAPTVRALAGYLDENPAGTVKTDDGYDPIVPMQQGGTKTPLFCVHPGAGEVLVLLDLARHFAGDRPFHALRARGFTSGETPFTSHGEMIAAYTRAIQDRQPHGPYALAGYSSGGLIAFAIAQELQSRGEQVAFLGGFDFPPVLTPLLVGLDFSVTVSVLSHFLGLLDKEQSEELPGKLRELPLEQQLQTVMDLAPRKRLAELDLDLQKFTVWMTLADKLKKIRAEYELSGTVPSMTVFHGTTPPPLPVFHGMPAAQAERTWLDRLHGWDRFTAGGAARYVKVPGEHHTLTAPPHVAVFQALLRQEIDRSMGEGGAGGEGGAVSGPEAE</sequence>
<dbReference type="InterPro" id="IPR001031">
    <property type="entry name" value="Thioesterase"/>
</dbReference>
<comment type="cofactor">
    <cofactor evidence="1">
        <name>pantetheine 4'-phosphate</name>
        <dbReference type="ChEBI" id="CHEBI:47942"/>
    </cofactor>
</comment>
<comment type="similarity">
    <text evidence="2">Belongs to the ATP-dependent AMP-binding enzyme family.</text>
</comment>
<evidence type="ECO:0000256" key="2">
    <source>
        <dbReference type="ARBA" id="ARBA00006432"/>
    </source>
</evidence>
<dbReference type="GO" id="GO:0017000">
    <property type="term" value="P:antibiotic biosynthetic process"/>
    <property type="evidence" value="ECO:0007669"/>
    <property type="project" value="UniProtKB-ARBA"/>
</dbReference>
<dbReference type="InterPro" id="IPR036736">
    <property type="entry name" value="ACP-like_sf"/>
</dbReference>
<feature type="compositionally biased region" description="Gly residues" evidence="5">
    <location>
        <begin position="933"/>
        <end position="944"/>
    </location>
</feature>
<evidence type="ECO:0000256" key="4">
    <source>
        <dbReference type="ARBA" id="ARBA00022553"/>
    </source>
</evidence>
<organism evidence="7 8">
    <name type="scientific">Actinacidiphila bryophytorum</name>
    <dbReference type="NCBI Taxonomy" id="1436133"/>
    <lineage>
        <taxon>Bacteria</taxon>
        <taxon>Bacillati</taxon>
        <taxon>Actinomycetota</taxon>
        <taxon>Actinomycetes</taxon>
        <taxon>Kitasatosporales</taxon>
        <taxon>Streptomycetaceae</taxon>
        <taxon>Actinacidiphila</taxon>
    </lineage>
</organism>
<evidence type="ECO:0000313" key="8">
    <source>
        <dbReference type="Proteomes" id="UP001153328"/>
    </source>
</evidence>
<dbReference type="SMART" id="SM00824">
    <property type="entry name" value="PKS_TE"/>
    <property type="match status" value="1"/>
</dbReference>
<dbReference type="SUPFAM" id="SSF47336">
    <property type="entry name" value="ACP-like"/>
    <property type="match status" value="1"/>
</dbReference>
<dbReference type="Proteomes" id="UP001153328">
    <property type="component" value="Unassembled WGS sequence"/>
</dbReference>
<dbReference type="GO" id="GO:0070566">
    <property type="term" value="F:adenylyltransferase activity"/>
    <property type="evidence" value="ECO:0007669"/>
    <property type="project" value="TreeGrafter"/>
</dbReference>
<evidence type="ECO:0000256" key="1">
    <source>
        <dbReference type="ARBA" id="ARBA00001957"/>
    </source>
</evidence>
<dbReference type="SMART" id="SM00823">
    <property type="entry name" value="PKS_PP"/>
    <property type="match status" value="1"/>
</dbReference>
<dbReference type="InterPro" id="IPR009081">
    <property type="entry name" value="PP-bd_ACP"/>
</dbReference>
<proteinExistence type="inferred from homology"/>
<gene>
    <name evidence="7" type="ORF">SBRY_100136</name>
</gene>
<dbReference type="PROSITE" id="PS50075">
    <property type="entry name" value="CARRIER"/>
    <property type="match status" value="1"/>
</dbReference>
<evidence type="ECO:0000256" key="3">
    <source>
        <dbReference type="ARBA" id="ARBA00022450"/>
    </source>
</evidence>
<protein>
    <submittedName>
        <fullName evidence="7">Peptide synthetase and polyketide synthase</fullName>
    </submittedName>
</protein>
<reference evidence="7" key="1">
    <citation type="submission" date="2021-06" db="EMBL/GenBank/DDBJ databases">
        <authorList>
            <person name="Arsene-Ploetze F."/>
        </authorList>
    </citation>
    <scope>NUCLEOTIDE SEQUENCE</scope>
    <source>
        <strain evidence="7">SBRY1</strain>
    </source>
</reference>
<dbReference type="InterPro" id="IPR020802">
    <property type="entry name" value="TesA-like"/>
</dbReference>
<dbReference type="PANTHER" id="PTHR22754">
    <property type="entry name" value="DISCO-INTERACTING PROTEIN 2 DIP2 -RELATED"/>
    <property type="match status" value="1"/>
</dbReference>
<dbReference type="InterPro" id="IPR029058">
    <property type="entry name" value="AB_hydrolase_fold"/>
</dbReference>
<dbReference type="PANTHER" id="PTHR22754:SF32">
    <property type="entry name" value="DISCO-INTERACTING PROTEIN 2"/>
    <property type="match status" value="1"/>
</dbReference>
<dbReference type="InterPro" id="IPR020845">
    <property type="entry name" value="AMP-binding_CS"/>
</dbReference>
<dbReference type="Pfam" id="PF00975">
    <property type="entry name" value="Thioesterase"/>
    <property type="match status" value="1"/>
</dbReference>
<dbReference type="PROSITE" id="PS00455">
    <property type="entry name" value="AMP_BINDING"/>
    <property type="match status" value="1"/>
</dbReference>
<keyword evidence="4" id="KW-0597">Phosphoprotein</keyword>
<dbReference type="Pfam" id="PF00501">
    <property type="entry name" value="AMP-binding"/>
    <property type="match status" value="1"/>
</dbReference>
<dbReference type="SUPFAM" id="SSF53474">
    <property type="entry name" value="alpha/beta-Hydrolases"/>
    <property type="match status" value="1"/>
</dbReference>
<feature type="domain" description="Carrier" evidence="6">
    <location>
        <begin position="560"/>
        <end position="638"/>
    </location>
</feature>
<name>A0A9W4E7K9_9ACTN</name>